<comment type="caution">
    <text evidence="3">The sequence shown here is derived from an EMBL/GenBank/DDBJ whole genome shotgun (WGS) entry which is preliminary data.</text>
</comment>
<dbReference type="Proteomes" id="UP000185598">
    <property type="component" value="Unassembled WGS sequence"/>
</dbReference>
<dbReference type="AlphaFoldDB" id="A0A1Q9A6K4"/>
<dbReference type="SUPFAM" id="SSF55073">
    <property type="entry name" value="Nucleotide cyclase"/>
    <property type="match status" value="1"/>
</dbReference>
<dbReference type="CDD" id="cd07302">
    <property type="entry name" value="CHD"/>
    <property type="match status" value="1"/>
</dbReference>
<dbReference type="Pfam" id="PF00211">
    <property type="entry name" value="Guanylate_cyc"/>
    <property type="match status" value="1"/>
</dbReference>
<dbReference type="PROSITE" id="PS50125">
    <property type="entry name" value="GUANYLATE_CYCLASE_2"/>
    <property type="match status" value="1"/>
</dbReference>
<reference evidence="3 4" key="1">
    <citation type="submission" date="2016-09" db="EMBL/GenBank/DDBJ databases">
        <title>Rhizobium oryziradicis sp. nov., isolated from the root of rice.</title>
        <authorList>
            <person name="Zhao J."/>
            <person name="Zhang X."/>
        </authorList>
    </citation>
    <scope>NUCLEOTIDE SEQUENCE [LARGE SCALE GENOMIC DNA]</scope>
    <source>
        <strain evidence="3 4">14971</strain>
    </source>
</reference>
<dbReference type="OrthoDB" id="4565346at2"/>
<dbReference type="EMBL" id="JACIED010000003">
    <property type="protein sequence ID" value="MBB4008656.1"/>
    <property type="molecule type" value="Genomic_DNA"/>
</dbReference>
<dbReference type="RefSeq" id="WP_075614101.1">
    <property type="nucleotide sequence ID" value="NZ_JACIED010000003.1"/>
</dbReference>
<evidence type="ECO:0000313" key="4">
    <source>
        <dbReference type="Proteomes" id="UP000185598"/>
    </source>
</evidence>
<organism evidence="3 4">
    <name type="scientific">Allorhizobium taibaishanense</name>
    <dbReference type="NCBI Taxonomy" id="887144"/>
    <lineage>
        <taxon>Bacteria</taxon>
        <taxon>Pseudomonadati</taxon>
        <taxon>Pseudomonadota</taxon>
        <taxon>Alphaproteobacteria</taxon>
        <taxon>Hyphomicrobiales</taxon>
        <taxon>Rhizobiaceae</taxon>
        <taxon>Rhizobium/Agrobacterium group</taxon>
        <taxon>Allorhizobium</taxon>
    </lineage>
</organism>
<evidence type="ECO:0000313" key="5">
    <source>
        <dbReference type="Proteomes" id="UP000544107"/>
    </source>
</evidence>
<evidence type="ECO:0000313" key="3">
    <source>
        <dbReference type="EMBL" id="OLP50210.1"/>
    </source>
</evidence>
<sequence>MATPSAPVSTIFMDKVADWLTNAALSGSDLEDIVRGFCDRIAAAGLPIARVHLSFAMLHPLYEAVGFTWRPQSGLMIEGYRHDVDNTELFLRSPYYQLLNADLEHLRRRIPAEGPVEFAIFDDLRKEGVTDYLAFRQSFGDESLQGMLGSWSTNAKEGFSEEMIAALLRVQNHLAVAAKMAVLGKLATNMLTTYLGGDAGKRVLNGQIRRGDGETIRAALVVGDMRQSTMLAEKEGRQAYIDTLNDFFDAIAAPFNRNGGQILSFLGDGFLAVYPCDRHKDPSQRACQAALSAVRLAQARVADLNERRRLNGQVPIGYGIGLHVGNVMFGNVGLRDRLTFSAFGSAVNEVVRLQALTKKYGSDIVASNAFAGYCEGDWVRLGEEKLRGVRQKVTLLEPGPDIAGLRMEEPVNDGFRSGLSEAEQLILLHQDAAQIGHLKKAPRWKERLLQ</sequence>
<protein>
    <submittedName>
        <fullName evidence="3">Adenylate cyclase</fullName>
        <ecNumber evidence="2">4.6.1.1</ecNumber>
    </submittedName>
</protein>
<dbReference type="EC" id="4.6.1.1" evidence="2"/>
<dbReference type="PANTHER" id="PTHR43081:SF11">
    <property type="entry name" value="BLR2264 PROTEIN"/>
    <property type="match status" value="1"/>
</dbReference>
<name>A0A1Q9A6K4_9HYPH</name>
<feature type="domain" description="Guanylate cyclase" evidence="1">
    <location>
        <begin position="219"/>
        <end position="354"/>
    </location>
</feature>
<evidence type="ECO:0000259" key="1">
    <source>
        <dbReference type="PROSITE" id="PS50125"/>
    </source>
</evidence>
<accession>A0A1Q9A6K4</accession>
<reference evidence="2 5" key="2">
    <citation type="submission" date="2020-08" db="EMBL/GenBank/DDBJ databases">
        <title>Genomic Encyclopedia of Type Strains, Phase IV (KMG-IV): sequencing the most valuable type-strain genomes for metagenomic binning, comparative biology and taxonomic classification.</title>
        <authorList>
            <person name="Goeker M."/>
        </authorList>
    </citation>
    <scope>NUCLEOTIDE SEQUENCE [LARGE SCALE GENOMIC DNA]</scope>
    <source>
        <strain evidence="2 5">DSM 100021</strain>
    </source>
</reference>
<dbReference type="InterPro" id="IPR050697">
    <property type="entry name" value="Adenylyl/Guanylyl_Cyclase_3/4"/>
</dbReference>
<dbReference type="GO" id="GO:0006171">
    <property type="term" value="P:cAMP biosynthetic process"/>
    <property type="evidence" value="ECO:0007669"/>
    <property type="project" value="TreeGrafter"/>
</dbReference>
<evidence type="ECO:0000313" key="2">
    <source>
        <dbReference type="EMBL" id="MBB4008656.1"/>
    </source>
</evidence>
<keyword evidence="2" id="KW-0456">Lyase</keyword>
<dbReference type="GO" id="GO:0004016">
    <property type="term" value="F:adenylate cyclase activity"/>
    <property type="evidence" value="ECO:0007669"/>
    <property type="project" value="UniProtKB-EC"/>
</dbReference>
<dbReference type="InterPro" id="IPR029787">
    <property type="entry name" value="Nucleotide_cyclase"/>
</dbReference>
<dbReference type="PANTHER" id="PTHR43081">
    <property type="entry name" value="ADENYLATE CYCLASE, TERMINAL-DIFFERENTIATION SPECIFIC-RELATED"/>
    <property type="match status" value="1"/>
</dbReference>
<proteinExistence type="predicted"/>
<dbReference type="STRING" id="887144.BJF91_12850"/>
<dbReference type="Proteomes" id="UP000544107">
    <property type="component" value="Unassembled WGS sequence"/>
</dbReference>
<dbReference type="Gene3D" id="3.30.70.1230">
    <property type="entry name" value="Nucleotide cyclase"/>
    <property type="match status" value="1"/>
</dbReference>
<dbReference type="EMBL" id="MKIN01000021">
    <property type="protein sequence ID" value="OLP50210.1"/>
    <property type="molecule type" value="Genomic_DNA"/>
</dbReference>
<gene>
    <name evidence="3" type="ORF">BJF91_12850</name>
    <name evidence="2" type="ORF">GGQ71_002936</name>
</gene>
<keyword evidence="4" id="KW-1185">Reference proteome</keyword>
<dbReference type="GO" id="GO:0035556">
    <property type="term" value="P:intracellular signal transduction"/>
    <property type="evidence" value="ECO:0007669"/>
    <property type="project" value="InterPro"/>
</dbReference>
<dbReference type="InterPro" id="IPR001054">
    <property type="entry name" value="A/G_cyclase"/>
</dbReference>